<evidence type="ECO:0000259" key="3">
    <source>
        <dbReference type="PROSITE" id="PS50174"/>
    </source>
</evidence>
<evidence type="ECO:0000256" key="2">
    <source>
        <dbReference type="SAM" id="MobiDB-lite"/>
    </source>
</evidence>
<name>A0ABQ8FFL4_9FUNG</name>
<dbReference type="PANTHER" id="PTHR15954">
    <property type="entry name" value="VACUOLAR PROTEIN SORTING-ASSOCIATED PROTEIN 51 HOMOLOG"/>
    <property type="match status" value="1"/>
</dbReference>
<organism evidence="4 5">
    <name type="scientific">Batrachochytrium salamandrivorans</name>
    <dbReference type="NCBI Taxonomy" id="1357716"/>
    <lineage>
        <taxon>Eukaryota</taxon>
        <taxon>Fungi</taxon>
        <taxon>Fungi incertae sedis</taxon>
        <taxon>Chytridiomycota</taxon>
        <taxon>Chytridiomycota incertae sedis</taxon>
        <taxon>Chytridiomycetes</taxon>
        <taxon>Rhizophydiales</taxon>
        <taxon>Rhizophydiales incertae sedis</taxon>
        <taxon>Batrachochytrium</taxon>
    </lineage>
</organism>
<dbReference type="SMART" id="SM00443">
    <property type="entry name" value="G_patch"/>
    <property type="match status" value="1"/>
</dbReference>
<evidence type="ECO:0000313" key="4">
    <source>
        <dbReference type="EMBL" id="KAH6597277.1"/>
    </source>
</evidence>
<feature type="domain" description="G-patch" evidence="3">
    <location>
        <begin position="77"/>
        <end position="123"/>
    </location>
</feature>
<feature type="compositionally biased region" description="Polar residues" evidence="2">
    <location>
        <begin position="278"/>
        <end position="311"/>
    </location>
</feature>
<comment type="similarity">
    <text evidence="1">Belongs to the VPS51 family.</text>
</comment>
<comment type="caution">
    <text evidence="4">The sequence shown here is derived from an EMBL/GenBank/DDBJ whole genome shotgun (WGS) entry which is preliminary data.</text>
</comment>
<evidence type="ECO:0000256" key="1">
    <source>
        <dbReference type="ARBA" id="ARBA00006080"/>
    </source>
</evidence>
<dbReference type="InterPro" id="IPR013087">
    <property type="entry name" value="Znf_C2H2_type"/>
</dbReference>
<keyword evidence="5" id="KW-1185">Reference proteome</keyword>
<feature type="region of interest" description="Disordered" evidence="2">
    <location>
        <begin position="209"/>
        <end position="341"/>
    </location>
</feature>
<feature type="region of interest" description="Disordered" evidence="2">
    <location>
        <begin position="1116"/>
        <end position="1150"/>
    </location>
</feature>
<feature type="compositionally biased region" description="Basic and acidic residues" evidence="2">
    <location>
        <begin position="223"/>
        <end position="250"/>
    </location>
</feature>
<accession>A0ABQ8FFL4</accession>
<feature type="compositionally biased region" description="Basic and acidic residues" evidence="2">
    <location>
        <begin position="1116"/>
        <end position="1130"/>
    </location>
</feature>
<dbReference type="PANTHER" id="PTHR15954:SF4">
    <property type="entry name" value="VACUOLAR PROTEIN SORTING-ASSOCIATED PROTEIN 51 HOMOLOG"/>
    <property type="match status" value="1"/>
</dbReference>
<reference evidence="4 5" key="1">
    <citation type="submission" date="2021-02" db="EMBL/GenBank/DDBJ databases">
        <title>Variation within the Batrachochytrium salamandrivorans European outbreak.</title>
        <authorList>
            <person name="Kelly M."/>
            <person name="Pasmans F."/>
            <person name="Shea T.P."/>
            <person name="Munoz J.F."/>
            <person name="Carranza S."/>
            <person name="Cuomo C.A."/>
            <person name="Martel A."/>
        </authorList>
    </citation>
    <scope>NUCLEOTIDE SEQUENCE [LARGE SCALE GENOMIC DNA]</scope>
    <source>
        <strain evidence="4 5">AMFP18/2</strain>
    </source>
</reference>
<feature type="compositionally biased region" description="Polar residues" evidence="2">
    <location>
        <begin position="1134"/>
        <end position="1150"/>
    </location>
</feature>
<sequence>MKVDLDPLEVQRTAMQEGLGFISSGDGTLDPHKDLPVTISTAHNLKTVVDEDLLYPEYASDGEDYFEQSSLTVPIPSYNKGFQLLLKMGWKQGMGLGVNGLGRVDPVPIGSKGDTMGLGKAEQMRLLHSSSTSRPKLSNSEKIASETVEAKMEREIKSQKSDLIKEEIRIAQSSFYCALCDKQYTKICDYDTHLSSYDHHHRKRFSEMKELSKRGGLLGQRKSNREGKEQAREQKELARMQEAMESRILKNNECSSVMHSTERKGSDTPLNSLPGPLQDTNESTSASLDPASVSSQHPPTPSRISPQSASHTELHSTESPTPPGDSDSADTKLHPSRRGRRNLLKDYYGLSEGLGVSTTNSGGAESATSSQLISEIASPTSIRAELYPRRADPIDNDSEEYHPELALNKMLKEMTMPQLIRKDNQLVEEIRELDGDMKTLVYENYSKFISATDTIRKMKSNAEEMELQISLLEKKICTVTKSAENIHSTLAPQRAKIHQLSGVHSLIKKLNFLFELPSRLSQCYKNKQYTQAVLFYVKTVRLLTHYRHVQIFKQIEDECCLIMVDVERRVREKFEAEKTSISQISENVGLLIGLGSASRMDLAKEYIQRVSAQLNKILESESSDIISLISLSKTNSISPLEKTSQLPSCNPSDRLPTDAATLTSLLEKFDRVFFSELAAFVSCFDAYFLHQQETSTTFNTLGKVRESMKLIVSSTSNADTHQQQNQAPSIFKTALFASTLNPDERKDAQAALSEFTQQIQTSYFCLIETLLQLPKDISYVSLEMYVGILKTIRTDVSQIEEPESIPNSTSIGAFDKKRSMDTLSVLKSSLNSKLDEMSVTILNMIISWVFEKVEREFTARWKAIQITSQLDVFTTVRQLTSWIKETLIVHALPILESFIRPESSQQIGSNVDVIVKRIRDTLLTFWTDLGSSMIQETFTIPRYGNSSISPSADSSTTPVVSSNVIPLHILILSRLALEWSKGSVESVFSMYSERILHAALCDDNTVKQSTSQNSPYTLHVSRGGDTSIPTISGEHDFISKAHEIADSYKITSQQLLIRYVKLHMYGITARIKKYIDGLVREVNSESPVRTVSQLWIDLFNEFKNIHGDVKKSIDEESNGELRRRSMETAKRTRTNVPSMRNSGSTMLSGTNMSNNGPTSMFMASPGSNASLSSLNRHATLSHASSGTPTTGVMGGIGLNFSGNNSSGMIRSATGMRHVPSSHLAVPSSSTQRAPERFESLLNDIDKLFEERIEYLPNIIDLNSSSAMNSIIKMTVKCFIEQIRISVFQTSAFQQIQIDLAYIRAQFWVYMTDAQILISLTETCLQNATQRCVAPSLMSPLVCSTMKLLMSI</sequence>
<dbReference type="InterPro" id="IPR014812">
    <property type="entry name" value="Vps51"/>
</dbReference>
<dbReference type="Pfam" id="PF08700">
    <property type="entry name" value="VPS51_Exo84_N"/>
    <property type="match status" value="1"/>
</dbReference>
<evidence type="ECO:0000313" key="5">
    <source>
        <dbReference type="Proteomes" id="UP001648503"/>
    </source>
</evidence>
<dbReference type="Proteomes" id="UP001648503">
    <property type="component" value="Unassembled WGS sequence"/>
</dbReference>
<protein>
    <recommendedName>
        <fullName evidence="3">G-patch domain-containing protein</fullName>
    </recommendedName>
</protein>
<dbReference type="EMBL" id="JAFCIX010000152">
    <property type="protein sequence ID" value="KAH6597277.1"/>
    <property type="molecule type" value="Genomic_DNA"/>
</dbReference>
<gene>
    <name evidence="4" type="ORF">BASA50_004628</name>
</gene>
<dbReference type="InterPro" id="IPR000467">
    <property type="entry name" value="G_patch_dom"/>
</dbReference>
<dbReference type="Pfam" id="PF01585">
    <property type="entry name" value="G-patch"/>
    <property type="match status" value="1"/>
</dbReference>
<dbReference type="PROSITE" id="PS50174">
    <property type="entry name" value="G_PATCH"/>
    <property type="match status" value="1"/>
</dbReference>
<dbReference type="PROSITE" id="PS00028">
    <property type="entry name" value="ZINC_FINGER_C2H2_1"/>
    <property type="match status" value="1"/>
</dbReference>
<proteinExistence type="inferred from homology"/>